<name>A0A2C6LB14_9APIC</name>
<protein>
    <submittedName>
        <fullName evidence="2">Uncharacterized protein</fullName>
    </submittedName>
</protein>
<evidence type="ECO:0000256" key="1">
    <source>
        <dbReference type="SAM" id="MobiDB-lite"/>
    </source>
</evidence>
<dbReference type="EMBL" id="MIGC01000825">
    <property type="protein sequence ID" value="PHJ24156.1"/>
    <property type="molecule type" value="Genomic_DNA"/>
</dbReference>
<feature type="region of interest" description="Disordered" evidence="1">
    <location>
        <begin position="54"/>
        <end position="73"/>
    </location>
</feature>
<gene>
    <name evidence="2" type="ORF">CSUI_001995</name>
</gene>
<reference evidence="2 3" key="1">
    <citation type="journal article" date="2017" name="Int. J. Parasitol.">
        <title>The genome of the protozoan parasite Cystoisospora suis and a reverse vaccinology approach to identify vaccine candidates.</title>
        <authorList>
            <person name="Palmieri N."/>
            <person name="Shrestha A."/>
            <person name="Ruttkowski B."/>
            <person name="Beck T."/>
            <person name="Vogl C."/>
            <person name="Tomley F."/>
            <person name="Blake D.P."/>
            <person name="Joachim A."/>
        </authorList>
    </citation>
    <scope>NUCLEOTIDE SEQUENCE [LARGE SCALE GENOMIC DNA]</scope>
    <source>
        <strain evidence="2 3">Wien I</strain>
    </source>
</reference>
<comment type="caution">
    <text evidence="2">The sequence shown here is derived from an EMBL/GenBank/DDBJ whole genome shotgun (WGS) entry which is preliminary data.</text>
</comment>
<keyword evidence="3" id="KW-1185">Reference proteome</keyword>
<dbReference type="VEuPathDB" id="ToxoDB:CSUI_001995"/>
<organism evidence="2 3">
    <name type="scientific">Cystoisospora suis</name>
    <dbReference type="NCBI Taxonomy" id="483139"/>
    <lineage>
        <taxon>Eukaryota</taxon>
        <taxon>Sar</taxon>
        <taxon>Alveolata</taxon>
        <taxon>Apicomplexa</taxon>
        <taxon>Conoidasida</taxon>
        <taxon>Coccidia</taxon>
        <taxon>Eucoccidiorida</taxon>
        <taxon>Eimeriorina</taxon>
        <taxon>Sarcocystidae</taxon>
        <taxon>Cystoisospora</taxon>
    </lineage>
</organism>
<proteinExistence type="predicted"/>
<accession>A0A2C6LB14</accession>
<dbReference type="GeneID" id="94425408"/>
<evidence type="ECO:0000313" key="2">
    <source>
        <dbReference type="EMBL" id="PHJ24156.1"/>
    </source>
</evidence>
<dbReference type="Proteomes" id="UP000221165">
    <property type="component" value="Unassembled WGS sequence"/>
</dbReference>
<evidence type="ECO:0000313" key="3">
    <source>
        <dbReference type="Proteomes" id="UP000221165"/>
    </source>
</evidence>
<dbReference type="RefSeq" id="XP_067925830.1">
    <property type="nucleotide sequence ID" value="XM_068062197.1"/>
</dbReference>
<sequence>MKEEERLQRRRTEGALLKRRKEDKTFLLDGLKKEIQVSEDVRCMYTRGNVEDEKTFSSLRHPRHEETSERGVK</sequence>
<dbReference type="AlphaFoldDB" id="A0A2C6LB14"/>
<feature type="compositionally biased region" description="Basic and acidic residues" evidence="1">
    <location>
        <begin position="63"/>
        <end position="73"/>
    </location>
</feature>